<reference evidence="1" key="1">
    <citation type="submission" date="2020-02" db="EMBL/GenBank/DDBJ databases">
        <authorList>
            <person name="Scholz U."/>
            <person name="Mascher M."/>
            <person name="Fiebig A."/>
        </authorList>
    </citation>
    <scope>NUCLEOTIDE SEQUENCE</scope>
</reference>
<accession>A0A7I8LEW1</accession>
<evidence type="ECO:0000313" key="1">
    <source>
        <dbReference type="EMBL" id="CAA7408547.1"/>
    </source>
</evidence>
<protein>
    <submittedName>
        <fullName evidence="1">Uncharacterized protein</fullName>
    </submittedName>
</protein>
<organism evidence="1 2">
    <name type="scientific">Spirodela intermedia</name>
    <name type="common">Intermediate duckweed</name>
    <dbReference type="NCBI Taxonomy" id="51605"/>
    <lineage>
        <taxon>Eukaryota</taxon>
        <taxon>Viridiplantae</taxon>
        <taxon>Streptophyta</taxon>
        <taxon>Embryophyta</taxon>
        <taxon>Tracheophyta</taxon>
        <taxon>Spermatophyta</taxon>
        <taxon>Magnoliopsida</taxon>
        <taxon>Liliopsida</taxon>
        <taxon>Araceae</taxon>
        <taxon>Lemnoideae</taxon>
        <taxon>Spirodela</taxon>
    </lineage>
</organism>
<gene>
    <name evidence="1" type="ORF">SI8410_15019225</name>
</gene>
<dbReference type="EMBL" id="LR746278">
    <property type="protein sequence ID" value="CAA7408547.1"/>
    <property type="molecule type" value="Genomic_DNA"/>
</dbReference>
<keyword evidence="2" id="KW-1185">Reference proteome</keyword>
<dbReference type="AlphaFoldDB" id="A0A7I8LEW1"/>
<proteinExistence type="predicted"/>
<sequence length="44" mass="5324">MSAPSKFMHSFFFCHFHYFSPPFCKYKKTDKQMKYGRIVINANI</sequence>
<dbReference type="Proteomes" id="UP000663760">
    <property type="component" value="Chromosome 15"/>
</dbReference>
<name>A0A7I8LEW1_SPIIN</name>
<evidence type="ECO:0000313" key="2">
    <source>
        <dbReference type="Proteomes" id="UP000663760"/>
    </source>
</evidence>